<evidence type="ECO:0000259" key="7">
    <source>
        <dbReference type="Pfam" id="PF05140"/>
    </source>
</evidence>
<dbReference type="Gramene" id="Pp3c5_6360V3.1">
    <property type="protein sequence ID" value="Pp3c5_6360V3.1"/>
    <property type="gene ID" value="Pp3c5_6360"/>
</dbReference>
<dbReference type="Proteomes" id="UP000006727">
    <property type="component" value="Chromosome 5"/>
</dbReference>
<dbReference type="PANTHER" id="PTHR31566:SF0">
    <property type="entry name" value="CYTOCHROME C BIOGENESIS PROTEIN CCS1, CHLOROPLASTIC"/>
    <property type="match status" value="1"/>
</dbReference>
<sequence length="557" mass="59799">MAVVSSRSVLPCAQFMQCRLQLQSLGNFPAGGLGGSFLGLARSGCKRGVVVVAKVSKGKTQKPSGSVTKFSAPVLTEIPVEEIETKLQSAQVKEVERVKRVEVDSDIIVQKLWRKVVRQLASLPLAIAELFAIAGLSAVGTVITQGERPAWYFQNFPDSNPVLGFLSWQWILGLGLDHVYTSPIYLGLLAMLAGSLMACTSTTQLPIVKVARRWSFLKSTKSFSKLDITDSLPKARLSDLGSVLLGHGYQVFARGPSLYAFKGLPGRLAPIGVHVALLLIMAGGTVSAACSLRGTVMVPQGLDFRIGDALGSGFLGPDASVLDSRVHVNKFYIDYRENGQVGQFHSDLAIVDPQDQIVSSKTISVNDPMRIGGVTMYQTDWGISAVQLRVDGSQPYNLPMAGLQTGDNKLFGSFLPLGDQGAADGKGISILARDLQTVVFYDQEGNFVGVRRPGSKKAITVNNVNIVVDDLIGSTGLELKADPGVPVVYAGFGGLMLTTIISYLSHSQVWALQDGSWLVVGGKSNRAKLDFERELNDLLDLVPEVPTLEEPVESPQQ</sequence>
<dbReference type="FunCoup" id="A0A2K1KIP7">
    <property type="interactions" value="1407"/>
</dbReference>
<feature type="domain" description="ResB-like" evidence="7">
    <location>
        <begin position="418"/>
        <end position="535"/>
    </location>
</feature>
<dbReference type="GeneID" id="112282702"/>
<organism evidence="8">
    <name type="scientific">Physcomitrium patens</name>
    <name type="common">Spreading-leaved earth moss</name>
    <name type="synonym">Physcomitrella patens</name>
    <dbReference type="NCBI Taxonomy" id="3218"/>
    <lineage>
        <taxon>Eukaryota</taxon>
        <taxon>Viridiplantae</taxon>
        <taxon>Streptophyta</taxon>
        <taxon>Embryophyta</taxon>
        <taxon>Bryophyta</taxon>
        <taxon>Bryophytina</taxon>
        <taxon>Bryopsida</taxon>
        <taxon>Funariidae</taxon>
        <taxon>Funariales</taxon>
        <taxon>Funariaceae</taxon>
        <taxon>Physcomitrium</taxon>
    </lineage>
</organism>
<keyword evidence="4 6" id="KW-1133">Transmembrane helix</keyword>
<protein>
    <recommendedName>
        <fullName evidence="7">ResB-like domain-containing protein</fullName>
    </recommendedName>
</protein>
<keyword evidence="2 6" id="KW-0812">Transmembrane</keyword>
<dbReference type="HAMAP" id="MF_01392">
    <property type="entry name" value="CytC_Ccs1"/>
    <property type="match status" value="1"/>
</dbReference>
<feature type="transmembrane region" description="Helical" evidence="6">
    <location>
        <begin position="120"/>
        <end position="143"/>
    </location>
</feature>
<reference evidence="8 10" key="1">
    <citation type="journal article" date="2008" name="Science">
        <title>The Physcomitrella genome reveals evolutionary insights into the conquest of land by plants.</title>
        <authorList>
            <person name="Rensing S."/>
            <person name="Lang D."/>
            <person name="Zimmer A."/>
            <person name="Terry A."/>
            <person name="Salamov A."/>
            <person name="Shapiro H."/>
            <person name="Nishiyama T."/>
            <person name="Perroud P.-F."/>
            <person name="Lindquist E."/>
            <person name="Kamisugi Y."/>
            <person name="Tanahashi T."/>
            <person name="Sakakibara K."/>
            <person name="Fujita T."/>
            <person name="Oishi K."/>
            <person name="Shin-I T."/>
            <person name="Kuroki Y."/>
            <person name="Toyoda A."/>
            <person name="Suzuki Y."/>
            <person name="Hashimoto A."/>
            <person name="Yamaguchi K."/>
            <person name="Sugano A."/>
            <person name="Kohara Y."/>
            <person name="Fujiyama A."/>
            <person name="Anterola A."/>
            <person name="Aoki S."/>
            <person name="Ashton N."/>
            <person name="Barbazuk W.B."/>
            <person name="Barker E."/>
            <person name="Bennetzen J."/>
            <person name="Bezanilla M."/>
            <person name="Blankenship R."/>
            <person name="Cho S.H."/>
            <person name="Dutcher S."/>
            <person name="Estelle M."/>
            <person name="Fawcett J.A."/>
            <person name="Gundlach H."/>
            <person name="Hanada K."/>
            <person name="Heyl A."/>
            <person name="Hicks K.A."/>
            <person name="Hugh J."/>
            <person name="Lohr M."/>
            <person name="Mayer K."/>
            <person name="Melkozernov A."/>
            <person name="Murata T."/>
            <person name="Nelson D."/>
            <person name="Pils B."/>
            <person name="Prigge M."/>
            <person name="Reiss B."/>
            <person name="Renner T."/>
            <person name="Rombauts S."/>
            <person name="Rushton P."/>
            <person name="Sanderfoot A."/>
            <person name="Schween G."/>
            <person name="Shiu S.-H."/>
            <person name="Stueber K."/>
            <person name="Theodoulou F.L."/>
            <person name="Tu H."/>
            <person name="Van de Peer Y."/>
            <person name="Verrier P.J."/>
            <person name="Waters E."/>
            <person name="Wood A."/>
            <person name="Yang L."/>
            <person name="Cove D."/>
            <person name="Cuming A."/>
            <person name="Hasebe M."/>
            <person name="Lucas S."/>
            <person name="Mishler D.B."/>
            <person name="Reski R."/>
            <person name="Grigoriev I."/>
            <person name="Quatrano R.S."/>
            <person name="Boore J.L."/>
        </authorList>
    </citation>
    <scope>NUCLEOTIDE SEQUENCE [LARGE SCALE GENOMIC DNA]</scope>
    <source>
        <strain evidence="9 10">cv. Gransden 2004</strain>
    </source>
</reference>
<proteinExistence type="inferred from homology"/>
<evidence type="ECO:0000256" key="2">
    <source>
        <dbReference type="ARBA" id="ARBA00022692"/>
    </source>
</evidence>
<keyword evidence="3" id="KW-0201">Cytochrome c-type biogenesis</keyword>
<dbReference type="RefSeq" id="XP_024376447.1">
    <property type="nucleotide sequence ID" value="XM_024520679.2"/>
</dbReference>
<dbReference type="EnsemblPlants" id="Pp3c5_6360V3.3">
    <property type="protein sequence ID" value="Pp3c5_6360V3.3"/>
    <property type="gene ID" value="Pp3c5_6360"/>
</dbReference>
<dbReference type="AlphaFoldDB" id="A0A2K1KIP7"/>
<dbReference type="EnsemblPlants" id="Pp3c5_6360V3.1">
    <property type="protein sequence ID" value="Pp3c5_6360V3.1"/>
    <property type="gene ID" value="Pp3c5_6360"/>
</dbReference>
<evidence type="ECO:0000256" key="6">
    <source>
        <dbReference type="SAM" id="Phobius"/>
    </source>
</evidence>
<evidence type="ECO:0000313" key="9">
    <source>
        <dbReference type="EnsemblPlants" id="Pp3c5_6360V3.1"/>
    </source>
</evidence>
<dbReference type="OMA" id="RFWIDYT"/>
<evidence type="ECO:0000256" key="5">
    <source>
        <dbReference type="ARBA" id="ARBA00023136"/>
    </source>
</evidence>
<dbReference type="OrthoDB" id="565797at2759"/>
<evidence type="ECO:0000256" key="1">
    <source>
        <dbReference type="ARBA" id="ARBA00004141"/>
    </source>
</evidence>
<keyword evidence="10" id="KW-1185">Reference proteome</keyword>
<feature type="transmembrane region" description="Helical" evidence="6">
    <location>
        <begin position="184"/>
        <end position="208"/>
    </location>
</feature>
<dbReference type="InterPro" id="IPR023494">
    <property type="entry name" value="Cyt_c_bgen_Ccs1/CcsB/ResB"/>
</dbReference>
<dbReference type="STRING" id="3218.A0A2K1KIP7"/>
<gene>
    <name evidence="9" type="primary">LOC112282702</name>
    <name evidence="8" type="ORF">PHYPA_007326</name>
</gene>
<keyword evidence="5 6" id="KW-0472">Membrane</keyword>
<dbReference type="Pfam" id="PF05140">
    <property type="entry name" value="ResB"/>
    <property type="match status" value="2"/>
</dbReference>
<feature type="domain" description="ResB-like" evidence="7">
    <location>
        <begin position="125"/>
        <end position="390"/>
    </location>
</feature>
<dbReference type="KEGG" id="ppp:112282702"/>
<dbReference type="InterPro" id="IPR007816">
    <property type="entry name" value="ResB-like_domain"/>
</dbReference>
<feature type="transmembrane region" description="Helical" evidence="6">
    <location>
        <begin position="268"/>
        <end position="289"/>
    </location>
</feature>
<dbReference type="EMBL" id="ABEU02000005">
    <property type="protein sequence ID" value="PNR53651.1"/>
    <property type="molecule type" value="Genomic_DNA"/>
</dbReference>
<dbReference type="GO" id="GO:0016020">
    <property type="term" value="C:membrane"/>
    <property type="evidence" value="ECO:0007669"/>
    <property type="project" value="UniProtKB-SubCell"/>
</dbReference>
<dbReference type="PANTHER" id="PTHR31566">
    <property type="entry name" value="CYTOCHROME C BIOGENESIS PROTEIN CCS1, CHLOROPLASTIC"/>
    <property type="match status" value="1"/>
</dbReference>
<dbReference type="GO" id="GO:0017004">
    <property type="term" value="P:cytochrome complex assembly"/>
    <property type="evidence" value="ECO:0007669"/>
    <property type="project" value="UniProtKB-KW"/>
</dbReference>
<evidence type="ECO:0000313" key="10">
    <source>
        <dbReference type="Proteomes" id="UP000006727"/>
    </source>
</evidence>
<reference evidence="9" key="3">
    <citation type="submission" date="2020-12" db="UniProtKB">
        <authorList>
            <consortium name="EnsemblPlants"/>
        </authorList>
    </citation>
    <scope>IDENTIFICATION</scope>
</reference>
<reference evidence="8 10" key="2">
    <citation type="journal article" date="2018" name="Plant J.">
        <title>The Physcomitrella patens chromosome-scale assembly reveals moss genome structure and evolution.</title>
        <authorList>
            <person name="Lang D."/>
            <person name="Ullrich K.K."/>
            <person name="Murat F."/>
            <person name="Fuchs J."/>
            <person name="Jenkins J."/>
            <person name="Haas F.B."/>
            <person name="Piednoel M."/>
            <person name="Gundlach H."/>
            <person name="Van Bel M."/>
            <person name="Meyberg R."/>
            <person name="Vives C."/>
            <person name="Morata J."/>
            <person name="Symeonidi A."/>
            <person name="Hiss M."/>
            <person name="Muchero W."/>
            <person name="Kamisugi Y."/>
            <person name="Saleh O."/>
            <person name="Blanc G."/>
            <person name="Decker E.L."/>
            <person name="van Gessel N."/>
            <person name="Grimwood J."/>
            <person name="Hayes R.D."/>
            <person name="Graham S.W."/>
            <person name="Gunter L.E."/>
            <person name="McDaniel S.F."/>
            <person name="Hoernstein S.N.W."/>
            <person name="Larsson A."/>
            <person name="Li F.W."/>
            <person name="Perroud P.F."/>
            <person name="Phillips J."/>
            <person name="Ranjan P."/>
            <person name="Rokshar D.S."/>
            <person name="Rothfels C.J."/>
            <person name="Schneider L."/>
            <person name="Shu S."/>
            <person name="Stevenson D.W."/>
            <person name="Thummler F."/>
            <person name="Tillich M."/>
            <person name="Villarreal Aguilar J.C."/>
            <person name="Widiez T."/>
            <person name="Wong G.K."/>
            <person name="Wymore A."/>
            <person name="Zhang Y."/>
            <person name="Zimmer A.D."/>
            <person name="Quatrano R.S."/>
            <person name="Mayer K.F.X."/>
            <person name="Goodstein D."/>
            <person name="Casacuberta J.M."/>
            <person name="Vandepoele K."/>
            <person name="Reski R."/>
            <person name="Cuming A.C."/>
            <person name="Tuskan G.A."/>
            <person name="Maumus F."/>
            <person name="Salse J."/>
            <person name="Schmutz J."/>
            <person name="Rensing S.A."/>
        </authorList>
    </citation>
    <scope>NUCLEOTIDE SEQUENCE [LARGE SCALE GENOMIC DNA]</scope>
    <source>
        <strain evidence="9 10">cv. Gransden 2004</strain>
    </source>
</reference>
<evidence type="ECO:0000256" key="3">
    <source>
        <dbReference type="ARBA" id="ARBA00022748"/>
    </source>
</evidence>
<accession>A0A2K1KIP7</accession>
<dbReference type="PaxDb" id="3218-PP1S41_41V6.1"/>
<dbReference type="Gramene" id="Pp3c5_6360V3.3">
    <property type="protein sequence ID" value="Pp3c5_6360V3.3"/>
    <property type="gene ID" value="Pp3c5_6360"/>
</dbReference>
<comment type="subcellular location">
    <subcellularLocation>
        <location evidence="1">Membrane</location>
        <topology evidence="1">Multi-pass membrane protein</topology>
    </subcellularLocation>
</comment>
<evidence type="ECO:0000313" key="8">
    <source>
        <dbReference type="EMBL" id="PNR53651.1"/>
    </source>
</evidence>
<name>A0A2K1KIP7_PHYPA</name>
<evidence type="ECO:0000256" key="4">
    <source>
        <dbReference type="ARBA" id="ARBA00022989"/>
    </source>
</evidence>